<dbReference type="InterPro" id="IPR050955">
    <property type="entry name" value="Plant_Biomass_Hydrol_Est"/>
</dbReference>
<reference evidence="3 4" key="2">
    <citation type="submission" date="2019-07" db="EMBL/GenBank/DDBJ databases">
        <title>Helicobacter labacensis sp. nov., Helicobacter mehlei sp. nov. and Helicobacter vulpis sp. nov., isolated from gastric mucosa of red fox (Vulpis vulpis).</title>
        <authorList>
            <person name="Kusar D."/>
            <person name="Gruntar I."/>
            <person name="Pate M."/>
            <person name="Zajc U."/>
            <person name="Ocepek M."/>
        </authorList>
    </citation>
    <scope>NUCLEOTIDE SEQUENCE [LARGE SCALE GENOMIC DNA]</scope>
    <source>
        <strain evidence="3 4">L8b</strain>
    </source>
</reference>
<gene>
    <name evidence="3" type="ORF">FNE76_07850</name>
</gene>
<dbReference type="PANTHER" id="PTHR43037">
    <property type="entry name" value="UNNAMED PRODUCT-RELATED"/>
    <property type="match status" value="1"/>
</dbReference>
<evidence type="ECO:0000256" key="1">
    <source>
        <dbReference type="ARBA" id="ARBA00022729"/>
    </source>
</evidence>
<dbReference type="PANTHER" id="PTHR43037:SF1">
    <property type="entry name" value="BLL1128 PROTEIN"/>
    <property type="match status" value="1"/>
</dbReference>
<organism evidence="3 4">
    <name type="scientific">Helicobacter mehlei</name>
    <dbReference type="NCBI Taxonomy" id="2316080"/>
    <lineage>
        <taxon>Bacteria</taxon>
        <taxon>Pseudomonadati</taxon>
        <taxon>Campylobacterota</taxon>
        <taxon>Epsilonproteobacteria</taxon>
        <taxon>Campylobacterales</taxon>
        <taxon>Helicobacteraceae</taxon>
        <taxon>Helicobacter</taxon>
    </lineage>
</organism>
<dbReference type="Pfam" id="PF18435">
    <property type="entry name" value="EstA_Ig_like"/>
    <property type="match status" value="1"/>
</dbReference>
<feature type="domain" description="Esterase Ig-like N-terminal" evidence="2">
    <location>
        <begin position="65"/>
        <end position="142"/>
    </location>
</feature>
<evidence type="ECO:0000259" key="2">
    <source>
        <dbReference type="Pfam" id="PF18435"/>
    </source>
</evidence>
<proteinExistence type="predicted"/>
<dbReference type="InterPro" id="IPR029058">
    <property type="entry name" value="AB_hydrolase_fold"/>
</dbReference>
<dbReference type="Proteomes" id="UP000319322">
    <property type="component" value="Unassembled WGS sequence"/>
</dbReference>
<keyword evidence="1" id="KW-0732">Signal</keyword>
<dbReference type="Pfam" id="PF00756">
    <property type="entry name" value="Esterase"/>
    <property type="match status" value="1"/>
</dbReference>
<sequence>MLKAQILKQKTTFLSYNACVTLISSIKDWALLSRRAFIIKGTEVLLGLSVPLLGHDRVSIKEVLGIVHVFGDGAKLDTLSIAYNTEISRVHKQDFKVLGRLITDVYISQDARGEKRVASGKFVILKLKEPKLALLTSIQHHKPDPQHKKKFVAGGKPGHTLKLQTPTAQLVETKNSQKIWKLSRVSYPIIENFKAFTFEDKILRRTLRYNLFIPKHQNNQPLPLVLFMHDAGTTGTLQQATLLQGLGALIWAHPEEQRKRPCYVLAPQYDEIVVDDNSQASAMLDVTMHLVQEISQKYPIDTSRIYTTGQSMGCMMSIALLIKYPHFFASAFLVAGRWDAHLCDPLAQDKFWLLTSSDDMGSFAFSNAIIERSERRRAKVAKAIWNGKWDQVRFKQACQEMIAQNAPINYAVFQKNSLLGTDKISAHRNTWRIAYTIEPIRAWLFAQRLEKD</sequence>
<keyword evidence="4" id="KW-1185">Reference proteome</keyword>
<name>A0A553UHJ1_9HELI</name>
<dbReference type="Gene3D" id="3.40.50.1820">
    <property type="entry name" value="alpha/beta hydrolase"/>
    <property type="match status" value="1"/>
</dbReference>
<dbReference type="AlphaFoldDB" id="A0A553UHJ1"/>
<comment type="caution">
    <text evidence="3">The sequence shown here is derived from an EMBL/GenBank/DDBJ whole genome shotgun (WGS) entry which is preliminary data.</text>
</comment>
<reference evidence="3 4" key="3">
    <citation type="submission" date="2019-07" db="EMBL/GenBank/DDBJ databases">
        <authorList>
            <person name="Papic B."/>
        </authorList>
    </citation>
    <scope>NUCLEOTIDE SEQUENCE [LARGE SCALE GENOMIC DNA]</scope>
    <source>
        <strain evidence="3 4">L8b</strain>
    </source>
</reference>
<protein>
    <recommendedName>
        <fullName evidence="2">Esterase Ig-like N-terminal domain-containing protein</fullName>
    </recommendedName>
</protein>
<dbReference type="InterPro" id="IPR041172">
    <property type="entry name" value="EstA_Ig-like_N"/>
</dbReference>
<dbReference type="Gene3D" id="2.60.40.2180">
    <property type="match status" value="1"/>
</dbReference>
<dbReference type="EMBL" id="VKGC01000036">
    <property type="protein sequence ID" value="TSA79660.1"/>
    <property type="molecule type" value="Genomic_DNA"/>
</dbReference>
<evidence type="ECO:0000313" key="4">
    <source>
        <dbReference type="Proteomes" id="UP000319322"/>
    </source>
</evidence>
<reference evidence="4" key="1">
    <citation type="submission" date="2019-07" db="EMBL/GenBank/DDBJ databases">
        <title>Helicobacter labacensis sp. nov., Helicobacter mehlei sp. nov. and Helicobacter vulpis sp. nov., isolated from gastric mucosa of red fox (Vulpis vulpis).</title>
        <authorList>
            <person name="Papic B."/>
        </authorList>
    </citation>
    <scope>NUCLEOTIDE SEQUENCE [LARGE SCALE GENOMIC DNA]</scope>
    <source>
        <strain evidence="4">L8b</strain>
    </source>
</reference>
<evidence type="ECO:0000313" key="3">
    <source>
        <dbReference type="EMBL" id="TSA79660.1"/>
    </source>
</evidence>
<dbReference type="InterPro" id="IPR000801">
    <property type="entry name" value="Esterase-like"/>
</dbReference>
<dbReference type="SUPFAM" id="SSF53474">
    <property type="entry name" value="alpha/beta-Hydrolases"/>
    <property type="match status" value="1"/>
</dbReference>
<accession>A0A553UHJ1</accession>